<dbReference type="PANTHER" id="PTHR47528">
    <property type="entry name" value="PARALEMMIN-3"/>
    <property type="match status" value="1"/>
</dbReference>
<feature type="region of interest" description="Disordered" evidence="1">
    <location>
        <begin position="76"/>
        <end position="103"/>
    </location>
</feature>
<evidence type="ECO:0000313" key="2">
    <source>
        <dbReference type="EMBL" id="TSK87523.1"/>
    </source>
</evidence>
<feature type="region of interest" description="Disordered" evidence="1">
    <location>
        <begin position="298"/>
        <end position="366"/>
    </location>
</feature>
<reference evidence="2 3" key="1">
    <citation type="journal article" date="2019" name="Genome Biol. Evol.">
        <title>Whole-Genome Sequencing of the Giant Devil Catfish, Bagarius yarrelli.</title>
        <authorList>
            <person name="Jiang W."/>
            <person name="Lv Y."/>
            <person name="Cheng L."/>
            <person name="Yang K."/>
            <person name="Chao B."/>
            <person name="Wang X."/>
            <person name="Li Y."/>
            <person name="Pan X."/>
            <person name="You X."/>
            <person name="Zhang Y."/>
            <person name="Yang J."/>
            <person name="Li J."/>
            <person name="Zhang X."/>
            <person name="Liu S."/>
            <person name="Sun C."/>
            <person name="Yang J."/>
            <person name="Shi Q."/>
        </authorList>
    </citation>
    <scope>NUCLEOTIDE SEQUENCE [LARGE SCALE GENOMIC DNA]</scope>
    <source>
        <strain evidence="2">JWS20170419001</strain>
        <tissue evidence="2">Muscle</tissue>
    </source>
</reference>
<sequence>MDEAEKYQQRLQAIEEKRRMQEEEEKVKRGVDEECLKLAQQQRKTLREQWLMDRPAVTPSSPEDPKLQSTIPAFYTTEQSAEETQSLERKMKKVEQSKNRHEEPLQIRKNTSSILAADNKEKAYLEEEERDVIKVLDVELKINLVSSAAQDTEEKSKATTKKQEVVQLTVAASNQTSLSLEDDEEWEVVNCTPEEAMDLLAQDQSDLCLDNKHDRTVLEVEHIFIMDEEEDLEVSPSEVLSLVVAKRKSDLEEASCEKPYEGALQTLSLKKGAHVQELGYVPGTISEEPSVFSVDRTSAQKEILGDNTKKQDRRSISASTNVKAERKEASGLEDEARDQVPRIPLIRRHGGVARQPRCVAPADVPD</sequence>
<dbReference type="EMBL" id="VCAZ01000022">
    <property type="protein sequence ID" value="TSK87523.1"/>
    <property type="molecule type" value="Genomic_DNA"/>
</dbReference>
<proteinExistence type="predicted"/>
<evidence type="ECO:0000256" key="1">
    <source>
        <dbReference type="SAM" id="MobiDB-lite"/>
    </source>
</evidence>
<dbReference type="PANTHER" id="PTHR47528:SF1">
    <property type="entry name" value="PARALEMMIN-3"/>
    <property type="match status" value="1"/>
</dbReference>
<feature type="compositionally biased region" description="Basic and acidic residues" evidence="1">
    <location>
        <begin position="303"/>
        <end position="315"/>
    </location>
</feature>
<dbReference type="Proteomes" id="UP000319801">
    <property type="component" value="Unassembled WGS sequence"/>
</dbReference>
<comment type="caution">
    <text evidence="2">The sequence shown here is derived from an EMBL/GenBank/DDBJ whole genome shotgun (WGS) entry which is preliminary data.</text>
</comment>
<dbReference type="InterPro" id="IPR024149">
    <property type="entry name" value="Paralemmin-3"/>
</dbReference>
<evidence type="ECO:0000313" key="3">
    <source>
        <dbReference type="Proteomes" id="UP000319801"/>
    </source>
</evidence>
<gene>
    <name evidence="2" type="ORF">Baya_4237</name>
</gene>
<feature type="compositionally biased region" description="Basic and acidic residues" evidence="1">
    <location>
        <begin position="86"/>
        <end position="103"/>
    </location>
</feature>
<accession>A0A556TVT2</accession>
<keyword evidence="3" id="KW-1185">Reference proteome</keyword>
<name>A0A556TVT2_BAGYA</name>
<organism evidence="2 3">
    <name type="scientific">Bagarius yarrelli</name>
    <name type="common">Goonch</name>
    <name type="synonym">Bagrus yarrelli</name>
    <dbReference type="NCBI Taxonomy" id="175774"/>
    <lineage>
        <taxon>Eukaryota</taxon>
        <taxon>Metazoa</taxon>
        <taxon>Chordata</taxon>
        <taxon>Craniata</taxon>
        <taxon>Vertebrata</taxon>
        <taxon>Euteleostomi</taxon>
        <taxon>Actinopterygii</taxon>
        <taxon>Neopterygii</taxon>
        <taxon>Teleostei</taxon>
        <taxon>Ostariophysi</taxon>
        <taxon>Siluriformes</taxon>
        <taxon>Sisoridae</taxon>
        <taxon>Sisorinae</taxon>
        <taxon>Bagarius</taxon>
    </lineage>
</organism>
<dbReference type="OrthoDB" id="8942276at2759"/>
<protein>
    <submittedName>
        <fullName evidence="2">Paralemmin-3</fullName>
    </submittedName>
</protein>
<dbReference type="AlphaFoldDB" id="A0A556TVT2"/>